<dbReference type="RefSeq" id="WP_143021896.1">
    <property type="nucleotide sequence ID" value="NZ_FNDQ01000025.1"/>
</dbReference>
<keyword evidence="3" id="KW-1185">Reference proteome</keyword>
<dbReference type="EMBL" id="FNDQ01000025">
    <property type="protein sequence ID" value="SDH91911.1"/>
    <property type="molecule type" value="Genomic_DNA"/>
</dbReference>
<evidence type="ECO:0008006" key="4">
    <source>
        <dbReference type="Google" id="ProtNLM"/>
    </source>
</evidence>
<sequence length="238" mass="27088">MKQLLGNVAPIENTTVANQPVLGGGGQINAIYNQTSDLVSHNTNPVAQVQQHTAQQPIQGNVEQEQPSLHPNHNQQSARANGGTRKVSALSLSSIRARKEMAFSLEKQVVNPEDLPKDHFHYDRMMMEWNSFSERLARSGLMLMSSLMGMTKPRLNGYIIELELPNHGSKISFDENKYELVNYLRKRLNNYGIEINITVNEEIKLAKKVFHSKDKYQHLSEINPEIELLREIFDLELK</sequence>
<gene>
    <name evidence="2" type="ORF">SAMN05421818_12516</name>
</gene>
<dbReference type="STRING" id="702745.SAMN05421818_12516"/>
<name>A0A1G8GC88_9FLAO</name>
<evidence type="ECO:0000256" key="1">
    <source>
        <dbReference type="SAM" id="MobiDB-lite"/>
    </source>
</evidence>
<feature type="compositionally biased region" description="Polar residues" evidence="1">
    <location>
        <begin position="52"/>
        <end position="79"/>
    </location>
</feature>
<protein>
    <recommendedName>
        <fullName evidence="4">DNA polymerase-3 subunit gamma/tau</fullName>
    </recommendedName>
</protein>
<evidence type="ECO:0000313" key="2">
    <source>
        <dbReference type="EMBL" id="SDH91911.1"/>
    </source>
</evidence>
<reference evidence="3" key="1">
    <citation type="submission" date="2016-10" db="EMBL/GenBank/DDBJ databases">
        <authorList>
            <person name="Varghese N."/>
            <person name="Submissions S."/>
        </authorList>
    </citation>
    <scope>NUCLEOTIDE SEQUENCE [LARGE SCALE GENOMIC DNA]</scope>
    <source>
        <strain evidence="3">DSM 23313</strain>
    </source>
</reference>
<dbReference type="Proteomes" id="UP000243588">
    <property type="component" value="Unassembled WGS sequence"/>
</dbReference>
<organism evidence="2 3">
    <name type="scientific">Myroides phaeus</name>
    <dbReference type="NCBI Taxonomy" id="702745"/>
    <lineage>
        <taxon>Bacteria</taxon>
        <taxon>Pseudomonadati</taxon>
        <taxon>Bacteroidota</taxon>
        <taxon>Flavobacteriia</taxon>
        <taxon>Flavobacteriales</taxon>
        <taxon>Flavobacteriaceae</taxon>
        <taxon>Myroides</taxon>
    </lineage>
</organism>
<accession>A0A1G8GC88</accession>
<dbReference type="AlphaFoldDB" id="A0A1G8GC88"/>
<evidence type="ECO:0000313" key="3">
    <source>
        <dbReference type="Proteomes" id="UP000243588"/>
    </source>
</evidence>
<proteinExistence type="predicted"/>
<feature type="region of interest" description="Disordered" evidence="1">
    <location>
        <begin position="52"/>
        <end position="86"/>
    </location>
</feature>